<accession>A0A5N5WJP5</accession>
<keyword evidence="7 9" id="KW-0503">Monooxygenase</keyword>
<evidence type="ECO:0000256" key="7">
    <source>
        <dbReference type="ARBA" id="ARBA00023033"/>
    </source>
</evidence>
<name>A0A5N5WJP5_9EURO</name>
<dbReference type="InterPro" id="IPR002401">
    <property type="entry name" value="Cyt_P450_E_grp-I"/>
</dbReference>
<dbReference type="GO" id="GO:0004497">
    <property type="term" value="F:monooxygenase activity"/>
    <property type="evidence" value="ECO:0007669"/>
    <property type="project" value="UniProtKB-KW"/>
</dbReference>
<proteinExistence type="inferred from homology"/>
<keyword evidence="6 8" id="KW-0408">Iron</keyword>
<evidence type="ECO:0000256" key="1">
    <source>
        <dbReference type="ARBA" id="ARBA00001971"/>
    </source>
</evidence>
<evidence type="ECO:0000256" key="3">
    <source>
        <dbReference type="ARBA" id="ARBA00022617"/>
    </source>
</evidence>
<evidence type="ECO:0000256" key="5">
    <source>
        <dbReference type="ARBA" id="ARBA00023002"/>
    </source>
</evidence>
<keyword evidence="3 8" id="KW-0349">Heme</keyword>
<dbReference type="GO" id="GO:0020037">
    <property type="term" value="F:heme binding"/>
    <property type="evidence" value="ECO:0007669"/>
    <property type="project" value="InterPro"/>
</dbReference>
<evidence type="ECO:0000256" key="4">
    <source>
        <dbReference type="ARBA" id="ARBA00022723"/>
    </source>
</evidence>
<dbReference type="Proteomes" id="UP000326565">
    <property type="component" value="Unassembled WGS sequence"/>
</dbReference>
<dbReference type="InterPro" id="IPR001128">
    <property type="entry name" value="Cyt_P450"/>
</dbReference>
<evidence type="ECO:0000313" key="11">
    <source>
        <dbReference type="Proteomes" id="UP000326565"/>
    </source>
</evidence>
<dbReference type="Pfam" id="PF00067">
    <property type="entry name" value="p450"/>
    <property type="match status" value="1"/>
</dbReference>
<evidence type="ECO:0000256" key="6">
    <source>
        <dbReference type="ARBA" id="ARBA00023004"/>
    </source>
</evidence>
<dbReference type="PANTHER" id="PTHR24305:SF157">
    <property type="entry name" value="N-ACETYLTRYPTOPHAN 6-HYDROXYLASE IVOC-RELATED"/>
    <property type="match status" value="1"/>
</dbReference>
<dbReference type="OrthoDB" id="3945418at2759"/>
<keyword evidence="4 8" id="KW-0479">Metal-binding</keyword>
<evidence type="ECO:0000256" key="2">
    <source>
        <dbReference type="ARBA" id="ARBA00010617"/>
    </source>
</evidence>
<evidence type="ECO:0000256" key="9">
    <source>
        <dbReference type="RuleBase" id="RU000461"/>
    </source>
</evidence>
<dbReference type="Gene3D" id="1.10.630.10">
    <property type="entry name" value="Cytochrome P450"/>
    <property type="match status" value="1"/>
</dbReference>
<comment type="similarity">
    <text evidence="2 9">Belongs to the cytochrome P450 family.</text>
</comment>
<dbReference type="InterPro" id="IPR036396">
    <property type="entry name" value="Cyt_P450_sf"/>
</dbReference>
<dbReference type="EMBL" id="ML732422">
    <property type="protein sequence ID" value="KAB8068025.1"/>
    <property type="molecule type" value="Genomic_DNA"/>
</dbReference>
<reference evidence="10 11" key="1">
    <citation type="submission" date="2019-04" db="EMBL/GenBank/DDBJ databases">
        <title>Friends and foes A comparative genomics study of 23 Aspergillus species from section Flavi.</title>
        <authorList>
            <consortium name="DOE Joint Genome Institute"/>
            <person name="Kjaerbolling I."/>
            <person name="Vesth T."/>
            <person name="Frisvad J.C."/>
            <person name="Nybo J.L."/>
            <person name="Theobald S."/>
            <person name="Kildgaard S."/>
            <person name="Isbrandt T."/>
            <person name="Kuo A."/>
            <person name="Sato A."/>
            <person name="Lyhne E.K."/>
            <person name="Kogle M.E."/>
            <person name="Wiebenga A."/>
            <person name="Kun R.S."/>
            <person name="Lubbers R.J."/>
            <person name="Makela M.R."/>
            <person name="Barry K."/>
            <person name="Chovatia M."/>
            <person name="Clum A."/>
            <person name="Daum C."/>
            <person name="Haridas S."/>
            <person name="He G."/>
            <person name="LaButti K."/>
            <person name="Lipzen A."/>
            <person name="Mondo S."/>
            <person name="Riley R."/>
            <person name="Salamov A."/>
            <person name="Simmons B.A."/>
            <person name="Magnuson J.K."/>
            <person name="Henrissat B."/>
            <person name="Mortensen U.H."/>
            <person name="Larsen T.O."/>
            <person name="Devries R.P."/>
            <person name="Grigoriev I.V."/>
            <person name="Machida M."/>
            <person name="Baker S.E."/>
            <person name="Andersen M.R."/>
        </authorList>
    </citation>
    <scope>NUCLEOTIDE SEQUENCE [LARGE SCALE GENOMIC DNA]</scope>
    <source>
        <strain evidence="10 11">CBS 151.66</strain>
    </source>
</reference>
<keyword evidence="5 9" id="KW-0560">Oxidoreductase</keyword>
<protein>
    <submittedName>
        <fullName evidence="10">Putative cytochrome P450</fullName>
    </submittedName>
</protein>
<dbReference type="GO" id="GO:0005506">
    <property type="term" value="F:iron ion binding"/>
    <property type="evidence" value="ECO:0007669"/>
    <property type="project" value="InterPro"/>
</dbReference>
<dbReference type="InterPro" id="IPR050121">
    <property type="entry name" value="Cytochrome_P450_monoxygenase"/>
</dbReference>
<dbReference type="AlphaFoldDB" id="A0A5N5WJP5"/>
<feature type="binding site" description="axial binding residue" evidence="8">
    <location>
        <position position="438"/>
    </location>
    <ligand>
        <name>heme</name>
        <dbReference type="ChEBI" id="CHEBI:30413"/>
    </ligand>
    <ligandPart>
        <name>Fe</name>
        <dbReference type="ChEBI" id="CHEBI:18248"/>
    </ligandPart>
</feature>
<sequence length="495" mass="55677">MWLAAAGLAIYVTSCIIHNLFWHPLASFPGPFVAAVTPLYKVYIDLVAKSSLLHTLEKLHSPKFQGDIVRISPNEIHFRRPSVYLEIYNALNKWDKEKSLYHSFGEDRSSFGFLTYNEAKERKDVLSRLFSKKVVADVQGLVLEKVLNLCDSFENLGSKPADLFYAYRCMSVEVITYLCFGNNLDAIRAPEYKAPIIKAMDSSLPAFVGFKHSSLLKEAVMNCPPKLSKFISPATAGLVDLRQLLKAQISDLTTNPECLQNLPHSTTIYHELLRPQAYRSGTVPSAASLYEEAQALLFGGADTTGTTLMHGSFYVLNSPTVYEKLKAELRSKWLLLDEVPSLSEFEKFPYLTAVIKESLRMSPSVASPLPRVVPSSGAHIDKTFIPGGTVVGMSSHFVHRNETIFLSPDEFIPERWLNDKGRDLDKWLVAFSKGPRRCLGSNLAWAELYLCFAHVFRKFEIEVDPSSPKKLEWRDCFLPQYRGSHLKVVVTKVVA</sequence>
<comment type="cofactor">
    <cofactor evidence="1 8">
        <name>heme</name>
        <dbReference type="ChEBI" id="CHEBI:30413"/>
    </cofactor>
</comment>
<organism evidence="10 11">
    <name type="scientific">Aspergillus leporis</name>
    <dbReference type="NCBI Taxonomy" id="41062"/>
    <lineage>
        <taxon>Eukaryota</taxon>
        <taxon>Fungi</taxon>
        <taxon>Dikarya</taxon>
        <taxon>Ascomycota</taxon>
        <taxon>Pezizomycotina</taxon>
        <taxon>Eurotiomycetes</taxon>
        <taxon>Eurotiomycetidae</taxon>
        <taxon>Eurotiales</taxon>
        <taxon>Aspergillaceae</taxon>
        <taxon>Aspergillus</taxon>
        <taxon>Aspergillus subgen. Circumdati</taxon>
    </lineage>
</organism>
<dbReference type="PRINTS" id="PR00385">
    <property type="entry name" value="P450"/>
</dbReference>
<gene>
    <name evidence="10" type="ORF">BDV29DRAFT_195998</name>
</gene>
<dbReference type="CDD" id="cd11062">
    <property type="entry name" value="CYP58-like"/>
    <property type="match status" value="1"/>
</dbReference>
<evidence type="ECO:0000256" key="8">
    <source>
        <dbReference type="PIRSR" id="PIRSR602401-1"/>
    </source>
</evidence>
<keyword evidence="11" id="KW-1185">Reference proteome</keyword>
<dbReference type="PRINTS" id="PR00463">
    <property type="entry name" value="EP450I"/>
</dbReference>
<evidence type="ECO:0000313" key="10">
    <source>
        <dbReference type="EMBL" id="KAB8068025.1"/>
    </source>
</evidence>
<dbReference type="SUPFAM" id="SSF48264">
    <property type="entry name" value="Cytochrome P450"/>
    <property type="match status" value="1"/>
</dbReference>
<dbReference type="PANTHER" id="PTHR24305">
    <property type="entry name" value="CYTOCHROME P450"/>
    <property type="match status" value="1"/>
</dbReference>
<dbReference type="PROSITE" id="PS00086">
    <property type="entry name" value="CYTOCHROME_P450"/>
    <property type="match status" value="1"/>
</dbReference>
<dbReference type="InterPro" id="IPR017972">
    <property type="entry name" value="Cyt_P450_CS"/>
</dbReference>
<dbReference type="GO" id="GO:0016705">
    <property type="term" value="F:oxidoreductase activity, acting on paired donors, with incorporation or reduction of molecular oxygen"/>
    <property type="evidence" value="ECO:0007669"/>
    <property type="project" value="InterPro"/>
</dbReference>